<protein>
    <submittedName>
        <fullName evidence="1">Uncharacterized protein</fullName>
    </submittedName>
</protein>
<reference evidence="1" key="1">
    <citation type="submission" date="2022-07" db="EMBL/GenBank/DDBJ databases">
        <title>Genome Sequence of Lecanicillium saksenae.</title>
        <authorList>
            <person name="Buettner E."/>
        </authorList>
    </citation>
    <scope>NUCLEOTIDE SEQUENCE</scope>
    <source>
        <strain evidence="1">VT-O1</strain>
    </source>
</reference>
<evidence type="ECO:0000313" key="2">
    <source>
        <dbReference type="Proteomes" id="UP001148737"/>
    </source>
</evidence>
<sequence>MRLALESVAIAYKRHFLFQLPLLSAWTASQQVTSLSLLLLVVMARLANSDAAEGRPKAFVYYGPHDSFKLSQSVGELLESSPHKFEVEYVSPENITADLLATGKIFAYPGGYDVQESWDALESVAPVIRDYVANGGRYIGFCLGAYMASDSPGLGFLPREAEVDAECDQKGAQVPDDRDTVIQVDWRFSSGPNAGKTVKDRWIYYQEGNLVKDFPENSTSFVIARYSTTGNIAATLNKYGDGWVGTTGPHPEANQSWFDEYNITAPDGLQYEIGWDLIEATMSGGQGVTTLSSSGNQSTSNAPSKSDGASTATFTAPAKSAGSRRRSNPLRRLFGR</sequence>
<gene>
    <name evidence="1" type="ORF">NLG97_g3098</name>
</gene>
<keyword evidence="2" id="KW-1185">Reference proteome</keyword>
<comment type="caution">
    <text evidence="1">The sequence shown here is derived from an EMBL/GenBank/DDBJ whole genome shotgun (WGS) entry which is preliminary data.</text>
</comment>
<dbReference type="EMBL" id="JANAKD010000243">
    <property type="protein sequence ID" value="KAJ3495840.1"/>
    <property type="molecule type" value="Genomic_DNA"/>
</dbReference>
<accession>A0ACC1QZ04</accession>
<dbReference type="Proteomes" id="UP001148737">
    <property type="component" value="Unassembled WGS sequence"/>
</dbReference>
<organism evidence="1 2">
    <name type="scientific">Lecanicillium saksenae</name>
    <dbReference type="NCBI Taxonomy" id="468837"/>
    <lineage>
        <taxon>Eukaryota</taxon>
        <taxon>Fungi</taxon>
        <taxon>Dikarya</taxon>
        <taxon>Ascomycota</taxon>
        <taxon>Pezizomycotina</taxon>
        <taxon>Sordariomycetes</taxon>
        <taxon>Hypocreomycetidae</taxon>
        <taxon>Hypocreales</taxon>
        <taxon>Cordycipitaceae</taxon>
        <taxon>Lecanicillium</taxon>
    </lineage>
</organism>
<proteinExistence type="predicted"/>
<name>A0ACC1QZ04_9HYPO</name>
<evidence type="ECO:0000313" key="1">
    <source>
        <dbReference type="EMBL" id="KAJ3495840.1"/>
    </source>
</evidence>